<reference evidence="1 2" key="1">
    <citation type="submission" date="2018-05" db="EMBL/GenBank/DDBJ databases">
        <title>Coraliomargarita sinensis sp. nov., isolated from a marine solar saltern.</title>
        <authorList>
            <person name="Zhou L.Y."/>
        </authorList>
    </citation>
    <scope>NUCLEOTIDE SEQUENCE [LARGE SCALE GENOMIC DNA]</scope>
    <source>
        <strain evidence="1 2">WN38</strain>
    </source>
</reference>
<proteinExistence type="predicted"/>
<dbReference type="Pfam" id="PF13469">
    <property type="entry name" value="Sulfotransfer_3"/>
    <property type="match status" value="1"/>
</dbReference>
<evidence type="ECO:0008006" key="3">
    <source>
        <dbReference type="Google" id="ProtNLM"/>
    </source>
</evidence>
<name>A0A317ZEC7_9BACT</name>
<dbReference type="AlphaFoldDB" id="A0A317ZEC7"/>
<evidence type="ECO:0000313" key="1">
    <source>
        <dbReference type="EMBL" id="PXA03676.1"/>
    </source>
</evidence>
<dbReference type="InterPro" id="IPR027417">
    <property type="entry name" value="P-loop_NTPase"/>
</dbReference>
<organism evidence="1 2">
    <name type="scientific">Coraliomargarita sinensis</name>
    <dbReference type="NCBI Taxonomy" id="2174842"/>
    <lineage>
        <taxon>Bacteria</taxon>
        <taxon>Pseudomonadati</taxon>
        <taxon>Verrucomicrobiota</taxon>
        <taxon>Opitutia</taxon>
        <taxon>Puniceicoccales</taxon>
        <taxon>Coraliomargaritaceae</taxon>
        <taxon>Coraliomargarita</taxon>
    </lineage>
</organism>
<keyword evidence="2" id="KW-1185">Reference proteome</keyword>
<dbReference type="Proteomes" id="UP000247099">
    <property type="component" value="Unassembled WGS sequence"/>
</dbReference>
<evidence type="ECO:0000313" key="2">
    <source>
        <dbReference type="Proteomes" id="UP000247099"/>
    </source>
</evidence>
<comment type="caution">
    <text evidence="1">The sequence shown here is derived from an EMBL/GenBank/DDBJ whole genome shotgun (WGS) entry which is preliminary data.</text>
</comment>
<dbReference type="Gene3D" id="3.40.50.300">
    <property type="entry name" value="P-loop containing nucleotide triphosphate hydrolases"/>
    <property type="match status" value="1"/>
</dbReference>
<sequence length="265" mass="30465">MSAGKSNKTKLLVVGYPRGGTSLVGNYLAAAGMRTVVDDRRGDDYPAGFMEHLPILLFNKACERLRGKRDRLTEDSLLEESFLEICCMRKMFDDAYAVLRDPNIDFIKSPDLALALDFMIERFPGLKILGVWRKPDTAIESFYKREFGRIPSLENLYYSIGTWNMYAQRLVEFKKRYPSLIQIVSVDSSVNDASHICHAIEALGFELKNKPSIEVALGKRWRTTSGTFWKTIPLWEKVFRYLGPERNIPYFRTSANHNLLKNFSQ</sequence>
<dbReference type="EMBL" id="QHJQ01000007">
    <property type="protein sequence ID" value="PXA03676.1"/>
    <property type="molecule type" value="Genomic_DNA"/>
</dbReference>
<gene>
    <name evidence="1" type="ORF">DDZ13_10295</name>
</gene>
<protein>
    <recommendedName>
        <fullName evidence="3">Sulfotransferase family protein</fullName>
    </recommendedName>
</protein>
<accession>A0A317ZEC7</accession>
<dbReference type="InParanoid" id="A0A317ZEC7"/>
<dbReference type="RefSeq" id="WP_110131372.1">
    <property type="nucleotide sequence ID" value="NZ_QHJQ01000007.1"/>
</dbReference>
<dbReference type="SUPFAM" id="SSF52540">
    <property type="entry name" value="P-loop containing nucleoside triphosphate hydrolases"/>
    <property type="match status" value="1"/>
</dbReference>